<dbReference type="AlphaFoldDB" id="A0AAV4P0N9"/>
<evidence type="ECO:0000313" key="1">
    <source>
        <dbReference type="EMBL" id="GIX90090.1"/>
    </source>
</evidence>
<keyword evidence="2" id="KW-1185">Reference proteome</keyword>
<protein>
    <submittedName>
        <fullName evidence="1">Uncharacterized protein</fullName>
    </submittedName>
</protein>
<organism evidence="1 2">
    <name type="scientific">Caerostris extrusa</name>
    <name type="common">Bark spider</name>
    <name type="synonym">Caerostris bankana</name>
    <dbReference type="NCBI Taxonomy" id="172846"/>
    <lineage>
        <taxon>Eukaryota</taxon>
        <taxon>Metazoa</taxon>
        <taxon>Ecdysozoa</taxon>
        <taxon>Arthropoda</taxon>
        <taxon>Chelicerata</taxon>
        <taxon>Arachnida</taxon>
        <taxon>Araneae</taxon>
        <taxon>Araneomorphae</taxon>
        <taxon>Entelegynae</taxon>
        <taxon>Araneoidea</taxon>
        <taxon>Araneidae</taxon>
        <taxon>Caerostris</taxon>
    </lineage>
</organism>
<dbReference type="EMBL" id="BPLR01003912">
    <property type="protein sequence ID" value="GIX90090.1"/>
    <property type="molecule type" value="Genomic_DNA"/>
</dbReference>
<accession>A0AAV4P0N9</accession>
<reference evidence="1 2" key="1">
    <citation type="submission" date="2021-06" db="EMBL/GenBank/DDBJ databases">
        <title>Caerostris extrusa draft genome.</title>
        <authorList>
            <person name="Kono N."/>
            <person name="Arakawa K."/>
        </authorList>
    </citation>
    <scope>NUCLEOTIDE SEQUENCE [LARGE SCALE GENOMIC DNA]</scope>
</reference>
<gene>
    <name evidence="1" type="ORF">CEXT_129771</name>
</gene>
<name>A0AAV4P0N9_CAEEX</name>
<evidence type="ECO:0000313" key="2">
    <source>
        <dbReference type="Proteomes" id="UP001054945"/>
    </source>
</evidence>
<dbReference type="Proteomes" id="UP001054945">
    <property type="component" value="Unassembled WGS sequence"/>
</dbReference>
<proteinExistence type="predicted"/>
<sequence>MAAHCPCPYSIACNEMKWKINDAIKNYYVTQATEKHHVLLLANFVPDNLPKHMTIANFRLMISYGYLQGNLYRIVILPSPDCPL</sequence>
<comment type="caution">
    <text evidence="1">The sequence shown here is derived from an EMBL/GenBank/DDBJ whole genome shotgun (WGS) entry which is preliminary data.</text>
</comment>